<dbReference type="PANTHER" id="PTHR11560">
    <property type="entry name" value="39S RIBOSOMAL PROTEIN L10, MITOCHONDRIAL"/>
    <property type="match status" value="1"/>
</dbReference>
<protein>
    <submittedName>
        <fullName evidence="3">Uncharacterized protein</fullName>
    </submittedName>
</protein>
<accession>A0A9P8V0G3</accession>
<dbReference type="OrthoDB" id="360689at2759"/>
<evidence type="ECO:0000313" key="4">
    <source>
        <dbReference type="Proteomes" id="UP000770015"/>
    </source>
</evidence>
<dbReference type="EMBL" id="JAGSXJ010000046">
    <property type="protein sequence ID" value="KAH6662447.1"/>
    <property type="molecule type" value="Genomic_DNA"/>
</dbReference>
<proteinExistence type="inferred from homology"/>
<comment type="caution">
    <text evidence="3">The sequence shown here is derived from an EMBL/GenBank/DDBJ whole genome shotgun (WGS) entry which is preliminary data.</text>
</comment>
<dbReference type="InterPro" id="IPR043141">
    <property type="entry name" value="Ribosomal_uL10-like_sf"/>
</dbReference>
<feature type="compositionally biased region" description="Basic and acidic residues" evidence="2">
    <location>
        <begin position="325"/>
        <end position="336"/>
    </location>
</feature>
<dbReference type="AlphaFoldDB" id="A0A9P8V0G3"/>
<feature type="region of interest" description="Disordered" evidence="2">
    <location>
        <begin position="325"/>
        <end position="349"/>
    </location>
</feature>
<reference evidence="3" key="1">
    <citation type="journal article" date="2021" name="Nat. Commun.">
        <title>Genetic determinants of endophytism in the Arabidopsis root mycobiome.</title>
        <authorList>
            <person name="Mesny F."/>
            <person name="Miyauchi S."/>
            <person name="Thiergart T."/>
            <person name="Pickel B."/>
            <person name="Atanasova L."/>
            <person name="Karlsson M."/>
            <person name="Huettel B."/>
            <person name="Barry K.W."/>
            <person name="Haridas S."/>
            <person name="Chen C."/>
            <person name="Bauer D."/>
            <person name="Andreopoulos W."/>
            <person name="Pangilinan J."/>
            <person name="LaButti K."/>
            <person name="Riley R."/>
            <person name="Lipzen A."/>
            <person name="Clum A."/>
            <person name="Drula E."/>
            <person name="Henrissat B."/>
            <person name="Kohler A."/>
            <person name="Grigoriev I.V."/>
            <person name="Martin F.M."/>
            <person name="Hacquard S."/>
        </authorList>
    </citation>
    <scope>NUCLEOTIDE SEQUENCE</scope>
    <source>
        <strain evidence="3">MPI-SDFR-AT-0117</strain>
    </source>
</reference>
<name>A0A9P8V0G3_9PEZI</name>
<sequence>MTARIPRTAGRALRQLATASKSSPTSLMIGSRALSTTSAQHATQAVGVPADYMRIKSDYIAPTKPPSARPVDTRKSQLIRTYTSLLRTSPLILFFQHSNLNALEWAAIRRELRAALAAVPAPADGTDITNDVSLTVLRTRMFNVALKIVSFYDADAAAKSGGAKLSPHRAPLTHDLSDDAYEAMKKVVVPEDSTFAQLEPLLVGPVAALVLPAVSPQHLAAALKILSPVPGTPFAAPTRRKNPGYYELNCQSGISKLLLVGGRVDGDVFDTDGIKWVGSIENGMEGLRAQLVSMLQGAGLGLTSTLEAGSKSLWLALEGRKVQMEEELGGGKKEGEAEGEAPAAKEESS</sequence>
<dbReference type="Gene3D" id="3.30.70.1730">
    <property type="match status" value="1"/>
</dbReference>
<dbReference type="Proteomes" id="UP000770015">
    <property type="component" value="Unassembled WGS sequence"/>
</dbReference>
<organism evidence="3 4">
    <name type="scientific">Plectosphaerella plurivora</name>
    <dbReference type="NCBI Taxonomy" id="936078"/>
    <lineage>
        <taxon>Eukaryota</taxon>
        <taxon>Fungi</taxon>
        <taxon>Dikarya</taxon>
        <taxon>Ascomycota</taxon>
        <taxon>Pezizomycotina</taxon>
        <taxon>Sordariomycetes</taxon>
        <taxon>Hypocreomycetidae</taxon>
        <taxon>Glomerellales</taxon>
        <taxon>Plectosphaerellaceae</taxon>
        <taxon>Plectosphaerella</taxon>
    </lineage>
</organism>
<keyword evidence="4" id="KW-1185">Reference proteome</keyword>
<evidence type="ECO:0000313" key="3">
    <source>
        <dbReference type="EMBL" id="KAH6662447.1"/>
    </source>
</evidence>
<comment type="similarity">
    <text evidence="1">Belongs to the universal ribosomal protein uL10 family.</text>
</comment>
<dbReference type="SUPFAM" id="SSF160369">
    <property type="entry name" value="Ribosomal protein L10-like"/>
    <property type="match status" value="1"/>
</dbReference>
<dbReference type="InterPro" id="IPR047865">
    <property type="entry name" value="Ribosomal_uL10_bac_type"/>
</dbReference>
<evidence type="ECO:0000256" key="1">
    <source>
        <dbReference type="ARBA" id="ARBA00008889"/>
    </source>
</evidence>
<evidence type="ECO:0000256" key="2">
    <source>
        <dbReference type="SAM" id="MobiDB-lite"/>
    </source>
</evidence>
<gene>
    <name evidence="3" type="ORF">F5X68DRAFT_218583</name>
</gene>